<evidence type="ECO:0000313" key="1">
    <source>
        <dbReference type="EMBL" id="KAK2735377.1"/>
    </source>
</evidence>
<accession>A0AAD9Y2N0</accession>
<organism evidence="1 2">
    <name type="scientific">Colletotrichum kahawae</name>
    <name type="common">Coffee berry disease fungus</name>
    <dbReference type="NCBI Taxonomy" id="34407"/>
    <lineage>
        <taxon>Eukaryota</taxon>
        <taxon>Fungi</taxon>
        <taxon>Dikarya</taxon>
        <taxon>Ascomycota</taxon>
        <taxon>Pezizomycotina</taxon>
        <taxon>Sordariomycetes</taxon>
        <taxon>Hypocreomycetidae</taxon>
        <taxon>Glomerellales</taxon>
        <taxon>Glomerellaceae</taxon>
        <taxon>Colletotrichum</taxon>
        <taxon>Colletotrichum gloeosporioides species complex</taxon>
    </lineage>
</organism>
<gene>
    <name evidence="1" type="ORF">CKAH01_01758</name>
</gene>
<keyword evidence="2" id="KW-1185">Reference proteome</keyword>
<reference evidence="1" key="1">
    <citation type="submission" date="2023-02" db="EMBL/GenBank/DDBJ databases">
        <title>Colletotrichum kahawae CIFC_Que2 genome sequencing and assembly.</title>
        <authorList>
            <person name="Baroncelli R."/>
        </authorList>
    </citation>
    <scope>NUCLEOTIDE SEQUENCE</scope>
    <source>
        <strain evidence="1">CIFC_Que2</strain>
    </source>
</reference>
<dbReference type="AlphaFoldDB" id="A0AAD9Y2N0"/>
<sequence length="81" mass="8420">MFALVSAPLNHSPSPHPSPFVIIIAMRPATFLPANGDDGGIVSKLTDLMTETQLVSLAGTRILDRSAASKCTTISSRAPTG</sequence>
<name>A0AAD9Y2N0_COLKA</name>
<proteinExistence type="predicted"/>
<protein>
    <submittedName>
        <fullName evidence="1">Uncharacterized protein</fullName>
    </submittedName>
</protein>
<dbReference type="EMBL" id="VYYT01000444">
    <property type="protein sequence ID" value="KAK2735377.1"/>
    <property type="molecule type" value="Genomic_DNA"/>
</dbReference>
<dbReference type="Proteomes" id="UP001281614">
    <property type="component" value="Unassembled WGS sequence"/>
</dbReference>
<comment type="caution">
    <text evidence="1">The sequence shown here is derived from an EMBL/GenBank/DDBJ whole genome shotgun (WGS) entry which is preliminary data.</text>
</comment>
<evidence type="ECO:0000313" key="2">
    <source>
        <dbReference type="Proteomes" id="UP001281614"/>
    </source>
</evidence>